<protein>
    <submittedName>
        <fullName evidence="1">Uncharacterized protein</fullName>
    </submittedName>
</protein>
<sequence length="143" mass="17381">MKENHNIIHEELKKFFLNEALTLCPSARIDIPEREKLWMLHIHLKRINKLMSTLHNQDFSGYMTEMQEALSYYLVPNNETKKKKLRQNEHSIDFNQFAIRLPQLSDTIEHYYLYINHRLKILERVIKLYFPENFKKTQLPPKI</sequence>
<gene>
    <name evidence="1" type="ORF">K8V05_10950</name>
</gene>
<reference evidence="1" key="1">
    <citation type="journal article" date="2021" name="PeerJ">
        <title>Extensive microbial diversity within the chicken gut microbiome revealed by metagenomics and culture.</title>
        <authorList>
            <person name="Gilroy R."/>
            <person name="Ravi A."/>
            <person name="Getino M."/>
            <person name="Pursley I."/>
            <person name="Horton D.L."/>
            <person name="Alikhan N.F."/>
            <person name="Baker D."/>
            <person name="Gharbi K."/>
            <person name="Hall N."/>
            <person name="Watson M."/>
            <person name="Adriaenssens E.M."/>
            <person name="Foster-Nyarko E."/>
            <person name="Jarju S."/>
            <person name="Secka A."/>
            <person name="Antonio M."/>
            <person name="Oren A."/>
            <person name="Chaudhuri R.R."/>
            <person name="La Ragione R."/>
            <person name="Hildebrand F."/>
            <person name="Pallen M.J."/>
        </authorList>
    </citation>
    <scope>NUCLEOTIDE SEQUENCE</scope>
    <source>
        <strain evidence="1">6966</strain>
    </source>
</reference>
<accession>A0A921H447</accession>
<dbReference type="AlphaFoldDB" id="A0A921H447"/>
<dbReference type="Proteomes" id="UP000742098">
    <property type="component" value="Unassembled WGS sequence"/>
</dbReference>
<proteinExistence type="predicted"/>
<evidence type="ECO:0000313" key="1">
    <source>
        <dbReference type="EMBL" id="HJF71262.1"/>
    </source>
</evidence>
<reference evidence="1" key="2">
    <citation type="submission" date="2021-09" db="EMBL/GenBank/DDBJ databases">
        <authorList>
            <person name="Gilroy R."/>
        </authorList>
    </citation>
    <scope>NUCLEOTIDE SEQUENCE</scope>
    <source>
        <strain evidence="1">6966</strain>
    </source>
</reference>
<organism evidence="1 2">
    <name type="scientific">Butyricimonas virosa</name>
    <dbReference type="NCBI Taxonomy" id="544645"/>
    <lineage>
        <taxon>Bacteria</taxon>
        <taxon>Pseudomonadati</taxon>
        <taxon>Bacteroidota</taxon>
        <taxon>Bacteroidia</taxon>
        <taxon>Bacteroidales</taxon>
        <taxon>Odoribacteraceae</taxon>
        <taxon>Butyricimonas</taxon>
    </lineage>
</organism>
<name>A0A921H447_9BACT</name>
<evidence type="ECO:0000313" key="2">
    <source>
        <dbReference type="Proteomes" id="UP000742098"/>
    </source>
</evidence>
<comment type="caution">
    <text evidence="1">The sequence shown here is derived from an EMBL/GenBank/DDBJ whole genome shotgun (WGS) entry which is preliminary data.</text>
</comment>
<dbReference type="EMBL" id="DYVS01000193">
    <property type="protein sequence ID" value="HJF71262.1"/>
    <property type="molecule type" value="Genomic_DNA"/>
</dbReference>